<dbReference type="InterPro" id="IPR041664">
    <property type="entry name" value="AAA_16"/>
</dbReference>
<evidence type="ECO:0000313" key="4">
    <source>
        <dbReference type="EMBL" id="MDA0142161.1"/>
    </source>
</evidence>
<evidence type="ECO:0000256" key="1">
    <source>
        <dbReference type="ARBA" id="ARBA00022741"/>
    </source>
</evidence>
<keyword evidence="2" id="KW-0067">ATP-binding</keyword>
<evidence type="ECO:0000259" key="3">
    <source>
        <dbReference type="Pfam" id="PF13191"/>
    </source>
</evidence>
<dbReference type="RefSeq" id="WP_270006867.1">
    <property type="nucleotide sequence ID" value="NZ_JAPCID010000076.1"/>
</dbReference>
<dbReference type="PANTHER" id="PTHR16305">
    <property type="entry name" value="TESTICULAR SOLUBLE ADENYLYL CYCLASE"/>
    <property type="match status" value="1"/>
</dbReference>
<accession>A0ABT4RV68</accession>
<dbReference type="SUPFAM" id="SSF52540">
    <property type="entry name" value="P-loop containing nucleoside triphosphate hydrolases"/>
    <property type="match status" value="1"/>
</dbReference>
<keyword evidence="5" id="KW-1185">Reference proteome</keyword>
<dbReference type="EMBL" id="JAPCID010000076">
    <property type="protein sequence ID" value="MDA0142161.1"/>
    <property type="molecule type" value="Genomic_DNA"/>
</dbReference>
<name>A0ABT4RV68_9ACTN</name>
<reference evidence="4" key="1">
    <citation type="submission" date="2022-10" db="EMBL/GenBank/DDBJ databases">
        <title>The WGS of Solirubrobacter sp. CPCC 204708.</title>
        <authorList>
            <person name="Jiang Z."/>
        </authorList>
    </citation>
    <scope>NUCLEOTIDE SEQUENCE</scope>
    <source>
        <strain evidence="4">CPCC 204708</strain>
    </source>
</reference>
<proteinExistence type="predicted"/>
<dbReference type="PANTHER" id="PTHR16305:SF35">
    <property type="entry name" value="TRANSCRIPTIONAL ACTIVATOR DOMAIN"/>
    <property type="match status" value="1"/>
</dbReference>
<protein>
    <submittedName>
        <fullName evidence="4">AAA family ATPase</fullName>
    </submittedName>
</protein>
<sequence length="310" mass="31487">MITVADAELLERETELDALRVLVADAREGRGGVALVEGPPGQGKSTLLRALRVEAGDMRVLSAIGSELERDFAFGVLEQLLPELEDAPSCQARLRRLTALEEPLLVVVDDAQWADSGSLKVLGMLARRVEGLAIALVIAVRANQHDPLLDALYAAPAATLLPLAPLSADAVGHLLGEPDPAFVAAAATTTGGNPLLVRELRRTLADGGYAGTADEAEAVRRAVPGTVARLVEGRLRALPPAAHALAQAVATLCDRVSATHVYRLAGFEDAPAGLAASPGAVAPAGLAGSPGAGAPAGLAVSPGAAAPVGL</sequence>
<evidence type="ECO:0000256" key="2">
    <source>
        <dbReference type="ARBA" id="ARBA00022840"/>
    </source>
</evidence>
<dbReference type="Proteomes" id="UP001147700">
    <property type="component" value="Unassembled WGS sequence"/>
</dbReference>
<feature type="domain" description="Orc1-like AAA ATPase" evidence="3">
    <location>
        <begin position="9"/>
        <end position="131"/>
    </location>
</feature>
<dbReference type="Gene3D" id="3.40.50.300">
    <property type="entry name" value="P-loop containing nucleotide triphosphate hydrolases"/>
    <property type="match status" value="1"/>
</dbReference>
<dbReference type="InterPro" id="IPR027417">
    <property type="entry name" value="P-loop_NTPase"/>
</dbReference>
<comment type="caution">
    <text evidence="4">The sequence shown here is derived from an EMBL/GenBank/DDBJ whole genome shotgun (WGS) entry which is preliminary data.</text>
</comment>
<evidence type="ECO:0000313" key="5">
    <source>
        <dbReference type="Proteomes" id="UP001147700"/>
    </source>
</evidence>
<keyword evidence="1" id="KW-0547">Nucleotide-binding</keyword>
<feature type="non-terminal residue" evidence="4">
    <location>
        <position position="310"/>
    </location>
</feature>
<dbReference type="Pfam" id="PF13191">
    <property type="entry name" value="AAA_16"/>
    <property type="match status" value="1"/>
</dbReference>
<organism evidence="4 5">
    <name type="scientific">Solirubrobacter deserti</name>
    <dbReference type="NCBI Taxonomy" id="2282478"/>
    <lineage>
        <taxon>Bacteria</taxon>
        <taxon>Bacillati</taxon>
        <taxon>Actinomycetota</taxon>
        <taxon>Thermoleophilia</taxon>
        <taxon>Solirubrobacterales</taxon>
        <taxon>Solirubrobacteraceae</taxon>
        <taxon>Solirubrobacter</taxon>
    </lineage>
</organism>
<gene>
    <name evidence="4" type="ORF">OJ962_32050</name>
</gene>